<dbReference type="Proteomes" id="UP001497382">
    <property type="component" value="Unassembled WGS sequence"/>
</dbReference>
<sequence>MNIFNYIPAWNGATAFMSTNTGWRVMFEHPRSSSSLRLPSISASRHLLCSAWNFSCVFRWRRHLQAFGWSPTIGPPDQVLAPELSCIWKISEKTRKRRAISHSKICARLMLSAFLTSSCPTARSWIRLEIRR</sequence>
<accession>A0AAV2B7L4</accession>
<keyword evidence="2" id="KW-1185">Reference proteome</keyword>
<organism evidence="1 2">
    <name type="scientific">Larinioides sclopetarius</name>
    <dbReference type="NCBI Taxonomy" id="280406"/>
    <lineage>
        <taxon>Eukaryota</taxon>
        <taxon>Metazoa</taxon>
        <taxon>Ecdysozoa</taxon>
        <taxon>Arthropoda</taxon>
        <taxon>Chelicerata</taxon>
        <taxon>Arachnida</taxon>
        <taxon>Araneae</taxon>
        <taxon>Araneomorphae</taxon>
        <taxon>Entelegynae</taxon>
        <taxon>Araneoidea</taxon>
        <taxon>Araneidae</taxon>
        <taxon>Larinioides</taxon>
    </lineage>
</organism>
<evidence type="ECO:0000313" key="1">
    <source>
        <dbReference type="EMBL" id="CAL1291615.1"/>
    </source>
</evidence>
<name>A0AAV2B7L4_9ARAC</name>
<proteinExistence type="predicted"/>
<reference evidence="1 2" key="1">
    <citation type="submission" date="2024-04" db="EMBL/GenBank/DDBJ databases">
        <authorList>
            <person name="Rising A."/>
            <person name="Reimegard J."/>
            <person name="Sonavane S."/>
            <person name="Akerstrom W."/>
            <person name="Nylinder S."/>
            <person name="Hedman E."/>
            <person name="Kallberg Y."/>
        </authorList>
    </citation>
    <scope>NUCLEOTIDE SEQUENCE [LARGE SCALE GENOMIC DNA]</scope>
</reference>
<dbReference type="EMBL" id="CAXIEN010000288">
    <property type="protein sequence ID" value="CAL1291615.1"/>
    <property type="molecule type" value="Genomic_DNA"/>
</dbReference>
<comment type="caution">
    <text evidence="1">The sequence shown here is derived from an EMBL/GenBank/DDBJ whole genome shotgun (WGS) entry which is preliminary data.</text>
</comment>
<evidence type="ECO:0000313" key="2">
    <source>
        <dbReference type="Proteomes" id="UP001497382"/>
    </source>
</evidence>
<protein>
    <submittedName>
        <fullName evidence="1">Uncharacterized protein</fullName>
    </submittedName>
</protein>
<dbReference type="AlphaFoldDB" id="A0AAV2B7L4"/>
<gene>
    <name evidence="1" type="ORF">LARSCL_LOCUS17182</name>
</gene>